<feature type="transmembrane region" description="Helical" evidence="1">
    <location>
        <begin position="259"/>
        <end position="279"/>
    </location>
</feature>
<comment type="caution">
    <text evidence="2">The sequence shown here is derived from an EMBL/GenBank/DDBJ whole genome shotgun (WGS) entry which is preliminary data.</text>
</comment>
<evidence type="ECO:0000256" key="1">
    <source>
        <dbReference type="SAM" id="Phobius"/>
    </source>
</evidence>
<organism evidence="2 3">
    <name type="scientific">Deinococcus arboris</name>
    <dbReference type="NCBI Taxonomy" id="2682977"/>
    <lineage>
        <taxon>Bacteria</taxon>
        <taxon>Thermotogati</taxon>
        <taxon>Deinococcota</taxon>
        <taxon>Deinococci</taxon>
        <taxon>Deinococcales</taxon>
        <taxon>Deinococcaceae</taxon>
        <taxon>Deinococcus</taxon>
    </lineage>
</organism>
<feature type="transmembrane region" description="Helical" evidence="1">
    <location>
        <begin position="172"/>
        <end position="189"/>
    </location>
</feature>
<dbReference type="EMBL" id="WQLB01000005">
    <property type="protein sequence ID" value="MVN86166.1"/>
    <property type="molecule type" value="Genomic_DNA"/>
</dbReference>
<reference evidence="2 3" key="1">
    <citation type="submission" date="2019-12" db="EMBL/GenBank/DDBJ databases">
        <title>Deinococcus sp. HMF7620 Genome sequencing and assembly.</title>
        <authorList>
            <person name="Kang H."/>
            <person name="Kim H."/>
            <person name="Joh K."/>
        </authorList>
    </citation>
    <scope>NUCLEOTIDE SEQUENCE [LARGE SCALE GENOMIC DNA]</scope>
    <source>
        <strain evidence="2 3">HMF7620</strain>
    </source>
</reference>
<evidence type="ECO:0000313" key="3">
    <source>
        <dbReference type="Proteomes" id="UP000483286"/>
    </source>
</evidence>
<feature type="transmembrane region" description="Helical" evidence="1">
    <location>
        <begin position="116"/>
        <end position="135"/>
    </location>
</feature>
<feature type="transmembrane region" description="Helical" evidence="1">
    <location>
        <begin position="196"/>
        <end position="215"/>
    </location>
</feature>
<accession>A0A7C9I9E3</accession>
<dbReference type="Proteomes" id="UP000483286">
    <property type="component" value="Unassembled WGS sequence"/>
</dbReference>
<evidence type="ECO:0000313" key="2">
    <source>
        <dbReference type="EMBL" id="MVN86166.1"/>
    </source>
</evidence>
<gene>
    <name evidence="2" type="ORF">GO986_05255</name>
</gene>
<dbReference type="AlphaFoldDB" id="A0A7C9I9E3"/>
<keyword evidence="1" id="KW-0812">Transmembrane</keyword>
<feature type="transmembrane region" description="Helical" evidence="1">
    <location>
        <begin position="83"/>
        <end position="104"/>
    </location>
</feature>
<dbReference type="RefSeq" id="WP_157458235.1">
    <property type="nucleotide sequence ID" value="NZ_WQLB01000005.1"/>
</dbReference>
<protein>
    <recommendedName>
        <fullName evidence="4">DoxX family protein</fullName>
    </recommendedName>
</protein>
<feature type="transmembrane region" description="Helical" evidence="1">
    <location>
        <begin position="26"/>
        <end position="47"/>
    </location>
</feature>
<keyword evidence="1" id="KW-1133">Transmembrane helix</keyword>
<sequence>MTTAPLPALAPEAPPQVRPWPLWRRFILHFGAVYLALYFLAGVQGFLPAETAWPVADAVSRALFGAPLPALGEATGSGDTALLWAWTLCLLLASLMAGGAWTALAPSLLRPQVLTTLGRFLRVVLIVWLTVYGMAKFNLGQFDLLSSTQLATTYGESSPMGLLWRFMGASPGYQWVAGVAEVLPALLLLHRRTVTLGALIAAMTLSNVLALNLFYDVPVKNFSAHLLLAAVVLLAMDARRLRALVTGEAVPACSGRPQSGLTTAAAWVMTLLLLVAVAFNVRTGLAALNTDRQRTQVSGEPLKTRGFHWVNETPHNR</sequence>
<keyword evidence="1" id="KW-0472">Membrane</keyword>
<name>A0A7C9I9E3_9DEIO</name>
<keyword evidence="3" id="KW-1185">Reference proteome</keyword>
<evidence type="ECO:0008006" key="4">
    <source>
        <dbReference type="Google" id="ProtNLM"/>
    </source>
</evidence>
<proteinExistence type="predicted"/>